<dbReference type="GO" id="GO:0004601">
    <property type="term" value="F:peroxidase activity"/>
    <property type="evidence" value="ECO:0007669"/>
    <property type="project" value="UniProtKB-KW"/>
</dbReference>
<feature type="disulfide bond" evidence="15">
    <location>
        <begin position="267"/>
        <end position="333"/>
    </location>
</feature>
<evidence type="ECO:0000313" key="19">
    <source>
        <dbReference type="Proteomes" id="UP000027222"/>
    </source>
</evidence>
<evidence type="ECO:0000256" key="9">
    <source>
        <dbReference type="ARBA" id="ARBA00023004"/>
    </source>
</evidence>
<evidence type="ECO:0000256" key="14">
    <source>
        <dbReference type="PIRSR" id="PIRSR601621-3"/>
    </source>
</evidence>
<dbReference type="InterPro" id="IPR001621">
    <property type="entry name" value="Ligninase"/>
</dbReference>
<dbReference type="InterPro" id="IPR019794">
    <property type="entry name" value="Peroxidases_AS"/>
</dbReference>
<evidence type="ECO:0000256" key="2">
    <source>
        <dbReference type="ARBA" id="ARBA00022525"/>
    </source>
</evidence>
<keyword evidence="7 13" id="KW-0106">Calcium</keyword>
<feature type="disulfide bond" evidence="15">
    <location>
        <begin position="38"/>
        <end position="303"/>
    </location>
</feature>
<evidence type="ECO:0000256" key="11">
    <source>
        <dbReference type="ARBA" id="ARBA00023324"/>
    </source>
</evidence>
<organism evidence="18 19">
    <name type="scientific">Galerina marginata (strain CBS 339.88)</name>
    <dbReference type="NCBI Taxonomy" id="685588"/>
    <lineage>
        <taxon>Eukaryota</taxon>
        <taxon>Fungi</taxon>
        <taxon>Dikarya</taxon>
        <taxon>Basidiomycota</taxon>
        <taxon>Agaricomycotina</taxon>
        <taxon>Agaricomycetes</taxon>
        <taxon>Agaricomycetidae</taxon>
        <taxon>Agaricales</taxon>
        <taxon>Agaricineae</taxon>
        <taxon>Strophariaceae</taxon>
        <taxon>Galerina</taxon>
    </lineage>
</organism>
<feature type="binding site" evidence="13">
    <location>
        <position position="82"/>
    </location>
    <ligand>
        <name>Ca(2+)</name>
        <dbReference type="ChEBI" id="CHEBI:29108"/>
        <label>1</label>
    </ligand>
</feature>
<feature type="binding site" evidence="13">
    <location>
        <position position="214"/>
    </location>
    <ligand>
        <name>Ca(2+)</name>
        <dbReference type="ChEBI" id="CHEBI:29108"/>
        <label>2</label>
    </ligand>
</feature>
<evidence type="ECO:0000256" key="4">
    <source>
        <dbReference type="ARBA" id="ARBA00022617"/>
    </source>
</evidence>
<dbReference type="GO" id="GO:0042744">
    <property type="term" value="P:hydrogen peroxide catabolic process"/>
    <property type="evidence" value="ECO:0007669"/>
    <property type="project" value="UniProtKB-KW"/>
</dbReference>
<dbReference type="Pfam" id="PF00141">
    <property type="entry name" value="peroxidase"/>
    <property type="match status" value="1"/>
</dbReference>
<dbReference type="Proteomes" id="UP000027222">
    <property type="component" value="Unassembled WGS sequence"/>
</dbReference>
<evidence type="ECO:0000256" key="15">
    <source>
        <dbReference type="PIRSR" id="PIRSR601621-4"/>
    </source>
</evidence>
<feature type="domain" description="Plant heme peroxidase family profile" evidence="17">
    <location>
        <begin position="61"/>
        <end position="337"/>
    </location>
</feature>
<evidence type="ECO:0000256" key="13">
    <source>
        <dbReference type="PIRSR" id="PIRSR601621-2"/>
    </source>
</evidence>
<evidence type="ECO:0000256" key="5">
    <source>
        <dbReference type="ARBA" id="ARBA00022723"/>
    </source>
</evidence>
<keyword evidence="10" id="KW-0325">Glycoprotein</keyword>
<dbReference type="OrthoDB" id="2113341at2759"/>
<dbReference type="Pfam" id="PF11895">
    <property type="entry name" value="Peroxidase_ext"/>
    <property type="match status" value="1"/>
</dbReference>
<sequence>MVCNLEPSRYYVLIHFVGLRTKRATCPDGVNTAINAQCCSLFPVVQDLVDNFFTNECGDSAHGALRLLFHDAIGIGSTGGGGADGSIAVFNETELTFHANLGIDDILDEIGPFMQAHSDVLTPGDFIQLAGAVSLVQCPGAPRIQFFKGRAQPKAASPPNLVPEPFDSVQSILARFQPLGFTVPEIVAIIGGSHSIAGADDIVPNQQGVPFDQTPDVFDSQIFVDVQLRGTLFTGQGGQQGEVQSAVQGLVRLQSDHLLARDSATNCEWQSNVNNHAKLVSNFASGVQKLALLGQVKSQLTDCSEVIPAAIPFSGASPTLPPGLKMTDIEQACATASFPILPTQPGMCFKYSIQVHLIEKLSIKVPLQLSHKCALFF</sequence>
<feature type="binding site" evidence="13">
    <location>
        <position position="219"/>
    </location>
    <ligand>
        <name>Ca(2+)</name>
        <dbReference type="ChEBI" id="CHEBI:29108"/>
        <label>2</label>
    </ligand>
</feature>
<keyword evidence="15" id="KW-1015">Disulfide bond</keyword>
<comment type="cofactor">
    <cofactor evidence="13 16">
        <name>Ca(2+)</name>
        <dbReference type="ChEBI" id="CHEBI:29108"/>
    </cofactor>
    <text evidence="13 16">Binds 2 calcium ions per subunit.</text>
</comment>
<keyword evidence="4 13" id="KW-0349">Heme</keyword>
<comment type="similarity">
    <text evidence="1 16">Belongs to the peroxidase family. Ligninase subfamily.</text>
</comment>
<name>A0A067T2V4_GALM3</name>
<dbReference type="PANTHER" id="PTHR31356">
    <property type="entry name" value="THYLAKOID LUMENAL 29 KDA PROTEIN, CHLOROPLASTIC-RELATED"/>
    <property type="match status" value="1"/>
</dbReference>
<feature type="binding site" evidence="13">
    <location>
        <position position="71"/>
    </location>
    <ligand>
        <name>Ca(2+)</name>
        <dbReference type="ChEBI" id="CHEBI:29108"/>
        <label>1</label>
    </ligand>
</feature>
<dbReference type="InterPro" id="IPR024589">
    <property type="entry name" value="Ligninase_C"/>
</dbReference>
<keyword evidence="8 16" id="KW-0560">Oxidoreductase</keyword>
<feature type="binding site" description="axial binding residue" evidence="13">
    <location>
        <position position="194"/>
    </location>
    <ligand>
        <name>heme b</name>
        <dbReference type="ChEBI" id="CHEBI:60344"/>
    </ligand>
    <ligandPart>
        <name>Fe</name>
        <dbReference type="ChEBI" id="CHEBI:18248"/>
    </ligandPart>
</feature>
<dbReference type="GO" id="GO:0034599">
    <property type="term" value="P:cellular response to oxidative stress"/>
    <property type="evidence" value="ECO:0007669"/>
    <property type="project" value="InterPro"/>
</dbReference>
<keyword evidence="9 13" id="KW-0408">Iron</keyword>
<reference evidence="19" key="1">
    <citation type="journal article" date="2014" name="Proc. Natl. Acad. Sci. U.S.A.">
        <title>Extensive sampling of basidiomycete genomes demonstrates inadequacy of the white-rot/brown-rot paradigm for wood decay fungi.</title>
        <authorList>
            <person name="Riley R."/>
            <person name="Salamov A.A."/>
            <person name="Brown D.W."/>
            <person name="Nagy L.G."/>
            <person name="Floudas D."/>
            <person name="Held B.W."/>
            <person name="Levasseur A."/>
            <person name="Lombard V."/>
            <person name="Morin E."/>
            <person name="Otillar R."/>
            <person name="Lindquist E.A."/>
            <person name="Sun H."/>
            <person name="LaButti K.M."/>
            <person name="Schmutz J."/>
            <person name="Jabbour D."/>
            <person name="Luo H."/>
            <person name="Baker S.E."/>
            <person name="Pisabarro A.G."/>
            <person name="Walton J.D."/>
            <person name="Blanchette R.A."/>
            <person name="Henrissat B."/>
            <person name="Martin F."/>
            <person name="Cullen D."/>
            <person name="Hibbett D.S."/>
            <person name="Grigoriev I.V."/>
        </authorList>
    </citation>
    <scope>NUCLEOTIDE SEQUENCE [LARGE SCALE GENOMIC DNA]</scope>
    <source>
        <strain evidence="19">CBS 339.88</strain>
    </source>
</reference>
<evidence type="ECO:0000259" key="17">
    <source>
        <dbReference type="PROSITE" id="PS50873"/>
    </source>
</evidence>
<evidence type="ECO:0000256" key="3">
    <source>
        <dbReference type="ARBA" id="ARBA00022559"/>
    </source>
</evidence>
<feature type="site" description="Transition state stabilizer" evidence="14">
    <location>
        <position position="66"/>
    </location>
</feature>
<dbReference type="SUPFAM" id="SSF48113">
    <property type="entry name" value="Heme-dependent peroxidases"/>
    <property type="match status" value="1"/>
</dbReference>
<feature type="disulfide bond" evidence="15">
    <location>
        <begin position="57"/>
        <end position="138"/>
    </location>
</feature>
<protein>
    <recommendedName>
        <fullName evidence="16">Peroxidase</fullName>
        <ecNumber evidence="16">1.11.1.-</ecNumber>
    </recommendedName>
</protein>
<evidence type="ECO:0000256" key="12">
    <source>
        <dbReference type="PIRSR" id="PIRSR601621-1"/>
    </source>
</evidence>
<dbReference type="PRINTS" id="PR00462">
    <property type="entry name" value="LIGNINASE"/>
</dbReference>
<feature type="binding site" evidence="13">
    <location>
        <position position="84"/>
    </location>
    <ligand>
        <name>Ca(2+)</name>
        <dbReference type="ChEBI" id="CHEBI:29108"/>
        <label>1</label>
    </ligand>
</feature>
<dbReference type="STRING" id="685588.A0A067T2V4"/>
<feature type="disulfide bond" evidence="15">
    <location>
        <begin position="26"/>
        <end position="39"/>
    </location>
</feature>
<dbReference type="InterPro" id="IPR010255">
    <property type="entry name" value="Haem_peroxidase_sf"/>
</dbReference>
<dbReference type="PRINTS" id="PR00458">
    <property type="entry name" value="PEROXIDASE"/>
</dbReference>
<keyword evidence="19" id="KW-1185">Reference proteome</keyword>
<dbReference type="EC" id="1.11.1.-" evidence="16"/>
<dbReference type="GO" id="GO:0000302">
    <property type="term" value="P:response to reactive oxygen species"/>
    <property type="evidence" value="ECO:0007669"/>
    <property type="project" value="TreeGrafter"/>
</dbReference>
<dbReference type="InterPro" id="IPR044831">
    <property type="entry name" value="Ccp1-like"/>
</dbReference>
<accession>A0A067T2V4</accession>
<dbReference type="AlphaFoldDB" id="A0A067T2V4"/>
<dbReference type="Gene3D" id="1.10.420.10">
    <property type="entry name" value="Peroxidase, domain 2"/>
    <property type="match status" value="1"/>
</dbReference>
<dbReference type="InterPro" id="IPR002016">
    <property type="entry name" value="Haem_peroxidase"/>
</dbReference>
<dbReference type="PANTHER" id="PTHR31356:SF66">
    <property type="entry name" value="CATALASE-PEROXIDASE"/>
    <property type="match status" value="1"/>
</dbReference>
<dbReference type="HOGENOM" id="CLU_041038_0_1_1"/>
<evidence type="ECO:0000256" key="8">
    <source>
        <dbReference type="ARBA" id="ARBA00023002"/>
    </source>
</evidence>
<evidence type="ECO:0000256" key="6">
    <source>
        <dbReference type="ARBA" id="ARBA00022729"/>
    </source>
</evidence>
<feature type="binding site" evidence="13">
    <location>
        <position position="212"/>
    </location>
    <ligand>
        <name>Ca(2+)</name>
        <dbReference type="ChEBI" id="CHEBI:29108"/>
        <label>2</label>
    </ligand>
</feature>
<evidence type="ECO:0000256" key="1">
    <source>
        <dbReference type="ARBA" id="ARBA00006089"/>
    </source>
</evidence>
<evidence type="ECO:0000313" key="18">
    <source>
        <dbReference type="EMBL" id="KDR73358.1"/>
    </source>
</evidence>
<feature type="active site" description="Proton acceptor" evidence="12">
    <location>
        <position position="70"/>
    </location>
</feature>
<evidence type="ECO:0000256" key="7">
    <source>
        <dbReference type="ARBA" id="ARBA00022837"/>
    </source>
</evidence>
<keyword evidence="5 13" id="KW-0479">Metal-binding</keyword>
<dbReference type="PROSITE" id="PS50873">
    <property type="entry name" value="PEROXIDASE_4"/>
    <property type="match status" value="1"/>
</dbReference>
<keyword evidence="2" id="KW-0964">Secreted</keyword>
<dbReference type="GO" id="GO:0020037">
    <property type="term" value="F:heme binding"/>
    <property type="evidence" value="ECO:0007669"/>
    <property type="project" value="UniProtKB-UniRule"/>
</dbReference>
<dbReference type="PROSITE" id="PS00436">
    <property type="entry name" value="PEROXIDASE_2"/>
    <property type="match status" value="1"/>
</dbReference>
<evidence type="ECO:0000256" key="16">
    <source>
        <dbReference type="RuleBase" id="RU363051"/>
    </source>
</evidence>
<feature type="binding site" evidence="13">
    <location>
        <position position="86"/>
    </location>
    <ligand>
        <name>Ca(2+)</name>
        <dbReference type="ChEBI" id="CHEBI:29108"/>
        <label>1</label>
    </ligand>
</feature>
<evidence type="ECO:0000256" key="10">
    <source>
        <dbReference type="ARBA" id="ARBA00023180"/>
    </source>
</evidence>
<comment type="cofactor">
    <cofactor evidence="13">
        <name>heme b</name>
        <dbReference type="ChEBI" id="CHEBI:60344"/>
    </cofactor>
    <text evidence="13">Binds 1 heme b (iron(II)-protoporphyrin IX) group per subunit.</text>
</comment>
<dbReference type="EMBL" id="KL142386">
    <property type="protein sequence ID" value="KDR73358.1"/>
    <property type="molecule type" value="Genomic_DNA"/>
</dbReference>
<keyword evidence="6" id="KW-0732">Signal</keyword>
<dbReference type="GO" id="GO:0046872">
    <property type="term" value="F:metal ion binding"/>
    <property type="evidence" value="ECO:0007669"/>
    <property type="project" value="UniProtKB-UniRule"/>
</dbReference>
<proteinExistence type="inferred from homology"/>
<feature type="binding site" evidence="13">
    <location>
        <position position="195"/>
    </location>
    <ligand>
        <name>Ca(2+)</name>
        <dbReference type="ChEBI" id="CHEBI:29108"/>
        <label>2</label>
    </ligand>
</feature>
<keyword evidence="11" id="KW-0376">Hydrogen peroxide</keyword>
<keyword evidence="3 16" id="KW-0575">Peroxidase</keyword>
<gene>
    <name evidence="18" type="ORF">GALMADRAFT_101039</name>
</gene>
<dbReference type="Gene3D" id="1.10.520.10">
    <property type="match status" value="1"/>
</dbReference>